<dbReference type="InterPro" id="IPR007460">
    <property type="entry name" value="BrnT_toxin"/>
</dbReference>
<organism evidence="1 2">
    <name type="scientific">Comamonas testosteroni</name>
    <name type="common">Pseudomonas testosteroni</name>
    <dbReference type="NCBI Taxonomy" id="285"/>
    <lineage>
        <taxon>Bacteria</taxon>
        <taxon>Pseudomonadati</taxon>
        <taxon>Pseudomonadota</taxon>
        <taxon>Betaproteobacteria</taxon>
        <taxon>Burkholderiales</taxon>
        <taxon>Comamonadaceae</taxon>
        <taxon>Comamonas</taxon>
    </lineage>
</organism>
<dbReference type="EMBL" id="QURR01000004">
    <property type="protein sequence ID" value="RGE46137.1"/>
    <property type="molecule type" value="Genomic_DNA"/>
</dbReference>
<reference evidence="1 2" key="1">
    <citation type="submission" date="2018-08" db="EMBL/GenBank/DDBJ databases">
        <title>Comamonas testosteroni strain SWCO2.</title>
        <authorList>
            <person name="Jiang N."/>
            <person name="Zhang X.Z."/>
        </authorList>
    </citation>
    <scope>NUCLEOTIDE SEQUENCE [LARGE SCALE GENOMIC DNA]</scope>
    <source>
        <strain evidence="1 2">SWCO2</strain>
    </source>
</reference>
<gene>
    <name evidence="1" type="ORF">DZC30_05045</name>
</gene>
<dbReference type="OrthoDB" id="9798158at2"/>
<dbReference type="Pfam" id="PF04365">
    <property type="entry name" value="BrnT_toxin"/>
    <property type="match status" value="1"/>
</dbReference>
<dbReference type="InterPro" id="IPR038573">
    <property type="entry name" value="BrnT_sf"/>
</dbReference>
<accession>A0A373FQI7</accession>
<evidence type="ECO:0000313" key="1">
    <source>
        <dbReference type="EMBL" id="RGE46137.1"/>
    </source>
</evidence>
<dbReference type="Gene3D" id="3.10.450.530">
    <property type="entry name" value="Ribonuclease toxin, BrnT, of type II toxin-antitoxin system"/>
    <property type="match status" value="1"/>
</dbReference>
<dbReference type="Proteomes" id="UP000261948">
    <property type="component" value="Unassembled WGS sequence"/>
</dbReference>
<name>A0A373FQI7_COMTE</name>
<sequence length="90" mass="10539">MQTEYDANKDTINQQKHGIALSLASQIEWSEVLCFVDDRTDYGEVREVGFTVIEQRLYVVVFVQRGDTMRIISLRKANKREIKHYEQASE</sequence>
<keyword evidence="2" id="KW-1185">Reference proteome</keyword>
<proteinExistence type="predicted"/>
<protein>
    <submittedName>
        <fullName evidence="1">BrnT family toxin</fullName>
    </submittedName>
</protein>
<comment type="caution">
    <text evidence="1">The sequence shown here is derived from an EMBL/GenBank/DDBJ whole genome shotgun (WGS) entry which is preliminary data.</text>
</comment>
<dbReference type="AlphaFoldDB" id="A0A373FQI7"/>
<evidence type="ECO:0000313" key="2">
    <source>
        <dbReference type="Proteomes" id="UP000261948"/>
    </source>
</evidence>